<name>A0A7S9LJH0_9PSED</name>
<dbReference type="Gene3D" id="2.60.120.1440">
    <property type="match status" value="1"/>
</dbReference>
<feature type="domain" description="FecR protein" evidence="2">
    <location>
        <begin position="125"/>
        <end position="214"/>
    </location>
</feature>
<dbReference type="Pfam" id="PF04773">
    <property type="entry name" value="FecR"/>
    <property type="match status" value="1"/>
</dbReference>
<protein>
    <submittedName>
        <fullName evidence="4">FecR family protein</fullName>
    </submittedName>
</protein>
<dbReference type="EMBL" id="CP064946">
    <property type="protein sequence ID" value="QPH49960.1"/>
    <property type="molecule type" value="Genomic_DNA"/>
</dbReference>
<dbReference type="Pfam" id="PF16220">
    <property type="entry name" value="DUF4880"/>
    <property type="match status" value="1"/>
</dbReference>
<dbReference type="PIRSF" id="PIRSF018266">
    <property type="entry name" value="FecR"/>
    <property type="match status" value="1"/>
</dbReference>
<dbReference type="InterPro" id="IPR006860">
    <property type="entry name" value="FecR"/>
</dbReference>
<dbReference type="InterPro" id="IPR012373">
    <property type="entry name" value="Ferrdict_sens_TM"/>
</dbReference>
<keyword evidence="1" id="KW-0472">Membrane</keyword>
<dbReference type="Proteomes" id="UP000594430">
    <property type="component" value="Chromosome"/>
</dbReference>
<evidence type="ECO:0000313" key="4">
    <source>
        <dbReference type="EMBL" id="QPH49960.1"/>
    </source>
</evidence>
<dbReference type="InterPro" id="IPR032623">
    <property type="entry name" value="FecR_N"/>
</dbReference>
<feature type="transmembrane region" description="Helical" evidence="1">
    <location>
        <begin position="94"/>
        <end position="113"/>
    </location>
</feature>
<organism evidence="4 5">
    <name type="scientific">Pseudomonas fulva</name>
    <dbReference type="NCBI Taxonomy" id="47880"/>
    <lineage>
        <taxon>Bacteria</taxon>
        <taxon>Pseudomonadati</taxon>
        <taxon>Pseudomonadota</taxon>
        <taxon>Gammaproteobacteria</taxon>
        <taxon>Pseudomonadales</taxon>
        <taxon>Pseudomonadaceae</taxon>
        <taxon>Pseudomonas</taxon>
    </lineage>
</organism>
<evidence type="ECO:0000256" key="1">
    <source>
        <dbReference type="SAM" id="Phobius"/>
    </source>
</evidence>
<keyword evidence="1" id="KW-0812">Transmembrane</keyword>
<evidence type="ECO:0000259" key="3">
    <source>
        <dbReference type="Pfam" id="PF16220"/>
    </source>
</evidence>
<dbReference type="AlphaFoldDB" id="A0A7S9LJH0"/>
<reference evidence="4 5" key="1">
    <citation type="submission" date="2020-11" db="EMBL/GenBank/DDBJ databases">
        <title>Pseudomonas fulva producing VIM-24.</title>
        <authorList>
            <person name="Liu S."/>
        </authorList>
    </citation>
    <scope>NUCLEOTIDE SEQUENCE [LARGE SCALE GENOMIC DNA]</scope>
    <source>
        <strain evidence="4 5">ZDHY414</strain>
    </source>
</reference>
<proteinExistence type="predicted"/>
<dbReference type="GO" id="GO:0016989">
    <property type="term" value="F:sigma factor antagonist activity"/>
    <property type="evidence" value="ECO:0007669"/>
    <property type="project" value="TreeGrafter"/>
</dbReference>
<dbReference type="RefSeq" id="WP_028687632.1">
    <property type="nucleotide sequence ID" value="NZ_BQIN01000003.1"/>
</dbReference>
<feature type="domain" description="FecR N-terminal" evidence="3">
    <location>
        <begin position="14"/>
        <end position="55"/>
    </location>
</feature>
<gene>
    <name evidence="4" type="ORF">IZU98_04315</name>
</gene>
<dbReference type="PANTHER" id="PTHR30273:SF2">
    <property type="entry name" value="PROTEIN FECR"/>
    <property type="match status" value="1"/>
</dbReference>
<keyword evidence="1" id="KW-1133">Transmembrane helix</keyword>
<accession>A0A7S9LJH0</accession>
<evidence type="ECO:0000259" key="2">
    <source>
        <dbReference type="Pfam" id="PF04773"/>
    </source>
</evidence>
<sequence length="328" mass="36073">MTTTLAAVTQAQSDAALQWLVRINGQPEQARCAAFRRWLLADPRHPVAYEQAQALWNHSASAAATLADEDRLALQHYLDRMTPPATRRPRRWRAGALAMAACLIMAIGMLVGWQPGHWLLDLRADYSTSAERREVTLPDHSAVTLDAHSAIAVHFDKGQRRVRLLHGAAFFKVTHTGEPFVVQAADGQVRVLGTEFEVREQGAATQVTVRAGRVAVRPSKGAVARELIANQQVSYSAGQVSHTLSVDSEQRLAWREGWLTYSQAPLAQVVEELGRYYPGHIVLLNEALGHREVSGSFPIAEPLQALDSLGAVLGFSRQTVLGRFTVIR</sequence>
<evidence type="ECO:0000313" key="5">
    <source>
        <dbReference type="Proteomes" id="UP000594430"/>
    </source>
</evidence>
<dbReference type="Gene3D" id="3.55.50.30">
    <property type="match status" value="1"/>
</dbReference>
<dbReference type="PANTHER" id="PTHR30273">
    <property type="entry name" value="PERIPLASMIC SIGNAL SENSOR AND SIGMA FACTOR ACTIVATOR FECR-RELATED"/>
    <property type="match status" value="1"/>
</dbReference>